<dbReference type="AlphaFoldDB" id="A0ABD3L1K5"/>
<dbReference type="Pfam" id="PF00067">
    <property type="entry name" value="p450"/>
    <property type="match status" value="1"/>
</dbReference>
<dbReference type="EMBL" id="JBJKBG010000004">
    <property type="protein sequence ID" value="KAL3743707.1"/>
    <property type="molecule type" value="Genomic_DNA"/>
</dbReference>
<dbReference type="Proteomes" id="UP001634007">
    <property type="component" value="Unassembled WGS sequence"/>
</dbReference>
<gene>
    <name evidence="11" type="ORF">ACJRO7_018902</name>
</gene>
<dbReference type="SUPFAM" id="SSF48264">
    <property type="entry name" value="Cytochrome P450"/>
    <property type="match status" value="1"/>
</dbReference>
<keyword evidence="7 9" id="KW-0503">Monooxygenase</keyword>
<dbReference type="PROSITE" id="PS00086">
    <property type="entry name" value="CYTOCHROME_P450"/>
    <property type="match status" value="1"/>
</dbReference>
<dbReference type="InterPro" id="IPR001128">
    <property type="entry name" value="Cyt_P450"/>
</dbReference>
<protein>
    <recommendedName>
        <fullName evidence="13">Cytochrome P450</fullName>
    </recommendedName>
</protein>
<feature type="transmembrane region" description="Helical" evidence="10">
    <location>
        <begin position="234"/>
        <end position="254"/>
    </location>
</feature>
<dbReference type="FunFam" id="1.10.630.10:FF:000043">
    <property type="entry name" value="Cytochrome P450 99A2"/>
    <property type="match status" value="1"/>
</dbReference>
<evidence type="ECO:0000256" key="2">
    <source>
        <dbReference type="ARBA" id="ARBA00010617"/>
    </source>
</evidence>
<dbReference type="PRINTS" id="PR00463">
    <property type="entry name" value="EP450I"/>
</dbReference>
<keyword evidence="10" id="KW-0812">Transmembrane</keyword>
<evidence type="ECO:0000313" key="11">
    <source>
        <dbReference type="EMBL" id="KAL3743707.1"/>
    </source>
</evidence>
<evidence type="ECO:0000256" key="4">
    <source>
        <dbReference type="ARBA" id="ARBA00022723"/>
    </source>
</evidence>
<dbReference type="PANTHER" id="PTHR47955:SF8">
    <property type="entry name" value="CYTOCHROME P450 71D11-LIKE"/>
    <property type="match status" value="1"/>
</dbReference>
<dbReference type="PANTHER" id="PTHR47955">
    <property type="entry name" value="CYTOCHROME P450 FAMILY 71 PROTEIN"/>
    <property type="match status" value="1"/>
</dbReference>
<name>A0ABD3L1K5_EUCGL</name>
<evidence type="ECO:0000256" key="3">
    <source>
        <dbReference type="ARBA" id="ARBA00022617"/>
    </source>
</evidence>
<evidence type="ECO:0000256" key="1">
    <source>
        <dbReference type="ARBA" id="ARBA00001971"/>
    </source>
</evidence>
<keyword evidence="4 8" id="KW-0479">Metal-binding</keyword>
<sequence length="538" mass="61406">MIQYLPEPSKASDKKSSFHTMLQFSVFGLILPCFLFLFLLIKIFNAHATKSSNNQPKLPPGPKKLPFIGNLHQLIGPGLPHNRLSNLAKIYGPIYHLIVGELSLIFLTTPEVVQEVLKAQEIHFMQRPQFPSVEMMNPKNSSVIFAPYGEYWRQLRKIFVSELLSIKQVQSFRSFREDEMGNLVKYVRRSRGHPFNLSEKIFSCMISIIAKAAFGESCKRKEEFLLTLTEARKYANGFSLVDIFPSLTILSYLSGMKWKLDRVRQKFDEIMEDILVDHKRQRESSISQEGRLVREDVVDVLLRIQGSAEPGLHLTTDNIKGVLQVRDKDLFTAGSDTVTVTVEWAMSELIKNPRVMAKAQAEMREVLKEKGHVQETDLQEFKYLKSVIKETLRLHPPVPLIPREARESCKVHGYDVPMKSRVFINAWAIGRDPNYWENPESFEPERFLESSTDFAGTHYQFLPFGTGRRVCPGIAFASANMELLLALLLYHFDWTLPDGQALEGLDMTETLGAAIKRKNELFVIATPHSRDTVQSDGS</sequence>
<proteinExistence type="inferred from homology"/>
<dbReference type="InterPro" id="IPR036396">
    <property type="entry name" value="Cyt_P450_sf"/>
</dbReference>
<dbReference type="GO" id="GO:0004497">
    <property type="term" value="F:monooxygenase activity"/>
    <property type="evidence" value="ECO:0007669"/>
    <property type="project" value="UniProtKB-KW"/>
</dbReference>
<keyword evidence="10" id="KW-0472">Membrane</keyword>
<dbReference type="InterPro" id="IPR002401">
    <property type="entry name" value="Cyt_P450_E_grp-I"/>
</dbReference>
<comment type="cofactor">
    <cofactor evidence="1 8">
        <name>heme</name>
        <dbReference type="ChEBI" id="CHEBI:30413"/>
    </cofactor>
</comment>
<evidence type="ECO:0000256" key="9">
    <source>
        <dbReference type="RuleBase" id="RU000461"/>
    </source>
</evidence>
<dbReference type="GO" id="GO:0046872">
    <property type="term" value="F:metal ion binding"/>
    <property type="evidence" value="ECO:0007669"/>
    <property type="project" value="UniProtKB-KW"/>
</dbReference>
<evidence type="ECO:0000256" key="5">
    <source>
        <dbReference type="ARBA" id="ARBA00023002"/>
    </source>
</evidence>
<keyword evidence="6 8" id="KW-0408">Iron</keyword>
<organism evidence="11 12">
    <name type="scientific">Eucalyptus globulus</name>
    <name type="common">Tasmanian blue gum</name>
    <dbReference type="NCBI Taxonomy" id="34317"/>
    <lineage>
        <taxon>Eukaryota</taxon>
        <taxon>Viridiplantae</taxon>
        <taxon>Streptophyta</taxon>
        <taxon>Embryophyta</taxon>
        <taxon>Tracheophyta</taxon>
        <taxon>Spermatophyta</taxon>
        <taxon>Magnoliopsida</taxon>
        <taxon>eudicotyledons</taxon>
        <taxon>Gunneridae</taxon>
        <taxon>Pentapetalae</taxon>
        <taxon>rosids</taxon>
        <taxon>malvids</taxon>
        <taxon>Myrtales</taxon>
        <taxon>Myrtaceae</taxon>
        <taxon>Myrtoideae</taxon>
        <taxon>Eucalypteae</taxon>
        <taxon>Eucalyptus</taxon>
    </lineage>
</organism>
<keyword evidence="12" id="KW-1185">Reference proteome</keyword>
<keyword evidence="5 9" id="KW-0560">Oxidoreductase</keyword>
<evidence type="ECO:0000256" key="6">
    <source>
        <dbReference type="ARBA" id="ARBA00023004"/>
    </source>
</evidence>
<dbReference type="CDD" id="cd11072">
    <property type="entry name" value="CYP71-like"/>
    <property type="match status" value="1"/>
</dbReference>
<evidence type="ECO:0000256" key="10">
    <source>
        <dbReference type="SAM" id="Phobius"/>
    </source>
</evidence>
<dbReference type="InterPro" id="IPR017972">
    <property type="entry name" value="Cyt_P450_CS"/>
</dbReference>
<feature type="binding site" description="axial binding residue" evidence="8">
    <location>
        <position position="471"/>
    </location>
    <ligand>
        <name>heme</name>
        <dbReference type="ChEBI" id="CHEBI:30413"/>
    </ligand>
    <ligandPart>
        <name>Fe</name>
        <dbReference type="ChEBI" id="CHEBI:18248"/>
    </ligandPart>
</feature>
<evidence type="ECO:0000256" key="8">
    <source>
        <dbReference type="PIRSR" id="PIRSR602401-1"/>
    </source>
</evidence>
<dbReference type="Gene3D" id="1.10.630.10">
    <property type="entry name" value="Cytochrome P450"/>
    <property type="match status" value="1"/>
</dbReference>
<evidence type="ECO:0000256" key="7">
    <source>
        <dbReference type="ARBA" id="ARBA00023033"/>
    </source>
</evidence>
<feature type="transmembrane region" description="Helical" evidence="10">
    <location>
        <begin position="20"/>
        <end position="41"/>
    </location>
</feature>
<comment type="similarity">
    <text evidence="2 9">Belongs to the cytochrome P450 family.</text>
</comment>
<keyword evidence="10" id="KW-1133">Transmembrane helix</keyword>
<dbReference type="PRINTS" id="PR00385">
    <property type="entry name" value="P450"/>
</dbReference>
<evidence type="ECO:0000313" key="12">
    <source>
        <dbReference type="Proteomes" id="UP001634007"/>
    </source>
</evidence>
<keyword evidence="3 8" id="KW-0349">Heme</keyword>
<reference evidence="11 12" key="1">
    <citation type="submission" date="2024-11" db="EMBL/GenBank/DDBJ databases">
        <title>Chromosome-level genome assembly of Eucalyptus globulus Labill. provides insights into its genome evolution.</title>
        <authorList>
            <person name="Li X."/>
        </authorList>
    </citation>
    <scope>NUCLEOTIDE SEQUENCE [LARGE SCALE GENOMIC DNA]</scope>
    <source>
        <strain evidence="11">CL2024</strain>
        <tissue evidence="11">Fresh tender leaves</tissue>
    </source>
</reference>
<evidence type="ECO:0008006" key="13">
    <source>
        <dbReference type="Google" id="ProtNLM"/>
    </source>
</evidence>
<comment type="caution">
    <text evidence="11">The sequence shown here is derived from an EMBL/GenBank/DDBJ whole genome shotgun (WGS) entry which is preliminary data.</text>
</comment>
<accession>A0ABD3L1K5</accession>